<reference evidence="2" key="1">
    <citation type="submission" date="2021-06" db="EMBL/GenBank/DDBJ databases">
        <authorList>
            <person name="Criscuolo A."/>
        </authorList>
    </citation>
    <scope>NUCLEOTIDE SEQUENCE</scope>
    <source>
        <strain evidence="2">CIP111803</strain>
    </source>
</reference>
<evidence type="ECO:0000313" key="3">
    <source>
        <dbReference type="Proteomes" id="UP000693892"/>
    </source>
</evidence>
<comment type="caution">
    <text evidence="2">The sequence shown here is derived from an EMBL/GenBank/DDBJ whole genome shotgun (WGS) entry which is preliminary data.</text>
</comment>
<feature type="chain" id="PRO_5039563715" description="DNA modification methylase" evidence="1">
    <location>
        <begin position="19"/>
        <end position="177"/>
    </location>
</feature>
<gene>
    <name evidence="2" type="ORF">LEUCIP111803_00706</name>
</gene>
<sequence>MKTRLVSSLALAAAIALGATGCGLTAPMATLDPYAPSDGIDLTVAGVDVRNLMLIAAEDGEHFNVVFTAVNTTDSAEQLRINFEGASAPADFVVETGSTLFGDPEGEQELVLVSIPGLKVGAAAPAYLQVAGGQDVQRQVPVLDGTLVEYQRFVVPGPVVDPIPADDAEVEDEATES</sequence>
<name>A0A916JUP4_9MICO</name>
<keyword evidence="1" id="KW-0732">Signal</keyword>
<dbReference type="RefSeq" id="WP_218114333.1">
    <property type="nucleotide sequence ID" value="NZ_CAJVAP010000006.1"/>
</dbReference>
<dbReference type="EMBL" id="CAJVAP010000006">
    <property type="protein sequence ID" value="CAG7604138.1"/>
    <property type="molecule type" value="Genomic_DNA"/>
</dbReference>
<dbReference type="PROSITE" id="PS51257">
    <property type="entry name" value="PROKAR_LIPOPROTEIN"/>
    <property type="match status" value="1"/>
</dbReference>
<keyword evidence="3" id="KW-1185">Reference proteome</keyword>
<feature type="signal peptide" evidence="1">
    <location>
        <begin position="1"/>
        <end position="18"/>
    </location>
</feature>
<protein>
    <recommendedName>
        <fullName evidence="4">DNA modification methylase</fullName>
    </recommendedName>
</protein>
<evidence type="ECO:0008006" key="4">
    <source>
        <dbReference type="Google" id="ProtNLM"/>
    </source>
</evidence>
<organism evidence="2 3">
    <name type="scientific">Leucobacter soli</name>
    <dbReference type="NCBI Taxonomy" id="2812850"/>
    <lineage>
        <taxon>Bacteria</taxon>
        <taxon>Bacillati</taxon>
        <taxon>Actinomycetota</taxon>
        <taxon>Actinomycetes</taxon>
        <taxon>Micrococcales</taxon>
        <taxon>Microbacteriaceae</taxon>
        <taxon>Leucobacter</taxon>
    </lineage>
</organism>
<evidence type="ECO:0000313" key="2">
    <source>
        <dbReference type="EMBL" id="CAG7604138.1"/>
    </source>
</evidence>
<accession>A0A916JUP4</accession>
<proteinExistence type="predicted"/>
<dbReference type="AlphaFoldDB" id="A0A916JUP4"/>
<evidence type="ECO:0000256" key="1">
    <source>
        <dbReference type="SAM" id="SignalP"/>
    </source>
</evidence>
<dbReference type="Proteomes" id="UP000693892">
    <property type="component" value="Unassembled WGS sequence"/>
</dbReference>